<gene>
    <name evidence="2" type="ORF">DSCW_04220</name>
</gene>
<accession>A0A5K7YX77</accession>
<dbReference type="RefSeq" id="WP_155302155.1">
    <property type="nucleotide sequence ID" value="NZ_AP021875.1"/>
</dbReference>
<dbReference type="Proteomes" id="UP000427769">
    <property type="component" value="Chromosome"/>
</dbReference>
<feature type="domain" description="PIN" evidence="1">
    <location>
        <begin position="7"/>
        <end position="116"/>
    </location>
</feature>
<dbReference type="InterPro" id="IPR002716">
    <property type="entry name" value="PIN_dom"/>
</dbReference>
<dbReference type="InterPro" id="IPR029060">
    <property type="entry name" value="PIN-like_dom_sf"/>
</dbReference>
<sequence>MPANKSFIDTNVLIYLLSADSVKADRAEEIVLNGGIISVQVLNELTNVALRKLGMPWPEINDFLSLIRFVCPVEPLTLETHDCGRHVAEHYKLSVYDSMIVAAALMAGCNTLYSEDMHDGLLIDEQVRVFNPFRPEFSQAH</sequence>
<dbReference type="KEGG" id="dwd:DSCW_04220"/>
<evidence type="ECO:0000313" key="3">
    <source>
        <dbReference type="Proteomes" id="UP000427769"/>
    </source>
</evidence>
<proteinExistence type="predicted"/>
<dbReference type="EMBL" id="AP021875">
    <property type="protein sequence ID" value="BBO73005.1"/>
    <property type="molecule type" value="Genomic_DNA"/>
</dbReference>
<name>A0A5K7YX77_9BACT</name>
<evidence type="ECO:0000313" key="2">
    <source>
        <dbReference type="EMBL" id="BBO73005.1"/>
    </source>
</evidence>
<dbReference type="PANTHER" id="PTHR38826:SF5">
    <property type="entry name" value="RIBONUCLEASE VAPC13"/>
    <property type="match status" value="1"/>
</dbReference>
<keyword evidence="3" id="KW-1185">Reference proteome</keyword>
<dbReference type="Gene3D" id="3.40.50.1010">
    <property type="entry name" value="5'-nuclease"/>
    <property type="match status" value="1"/>
</dbReference>
<dbReference type="AlphaFoldDB" id="A0A5K7YX77"/>
<dbReference type="Pfam" id="PF01850">
    <property type="entry name" value="PIN"/>
    <property type="match status" value="1"/>
</dbReference>
<dbReference type="PANTHER" id="PTHR38826">
    <property type="entry name" value="RIBONUCLEASE VAPC13"/>
    <property type="match status" value="1"/>
</dbReference>
<reference evidence="2 3" key="1">
    <citation type="submission" date="2019-11" db="EMBL/GenBank/DDBJ databases">
        <title>Comparative genomics of hydrocarbon-degrading Desulfosarcina strains.</title>
        <authorList>
            <person name="Watanabe M."/>
            <person name="Kojima H."/>
            <person name="Fukui M."/>
        </authorList>
    </citation>
    <scope>NUCLEOTIDE SEQUENCE [LARGE SCALE GENOMIC DNA]</scope>
    <source>
        <strain evidence="2 3">PP31</strain>
    </source>
</reference>
<dbReference type="InterPro" id="IPR052106">
    <property type="entry name" value="PINc/VapC_TA"/>
</dbReference>
<protein>
    <submittedName>
        <fullName evidence="2">Twitching motility protein PilT</fullName>
    </submittedName>
</protein>
<dbReference type="OrthoDB" id="8687082at2"/>
<organism evidence="2 3">
    <name type="scientific">Desulfosarcina widdelii</name>
    <dbReference type="NCBI Taxonomy" id="947919"/>
    <lineage>
        <taxon>Bacteria</taxon>
        <taxon>Pseudomonadati</taxon>
        <taxon>Thermodesulfobacteriota</taxon>
        <taxon>Desulfobacteria</taxon>
        <taxon>Desulfobacterales</taxon>
        <taxon>Desulfosarcinaceae</taxon>
        <taxon>Desulfosarcina</taxon>
    </lineage>
</organism>
<dbReference type="CDD" id="cd18692">
    <property type="entry name" value="PIN_VapC-like"/>
    <property type="match status" value="1"/>
</dbReference>
<evidence type="ECO:0000259" key="1">
    <source>
        <dbReference type="Pfam" id="PF01850"/>
    </source>
</evidence>
<dbReference type="SUPFAM" id="SSF88723">
    <property type="entry name" value="PIN domain-like"/>
    <property type="match status" value="1"/>
</dbReference>